<keyword evidence="3 5" id="KW-0012">Acyltransferase</keyword>
<dbReference type="PROSITE" id="PS51733">
    <property type="entry name" value="BPL_LPL_CATALYTIC"/>
    <property type="match status" value="1"/>
</dbReference>
<keyword evidence="2 5" id="KW-0808">Transferase</keyword>
<dbReference type="NCBIfam" id="NF010925">
    <property type="entry name" value="PRK14345.1"/>
    <property type="match status" value="1"/>
</dbReference>
<dbReference type="PANTHER" id="PTHR10993">
    <property type="entry name" value="OCTANOYLTRANSFERASE"/>
    <property type="match status" value="1"/>
</dbReference>
<dbReference type="PROSITE" id="PS01313">
    <property type="entry name" value="LIPB"/>
    <property type="match status" value="1"/>
</dbReference>
<dbReference type="EC" id="2.3.1.181" evidence="5 6"/>
<evidence type="ECO:0000256" key="6">
    <source>
        <dbReference type="PIRNR" id="PIRNR016262"/>
    </source>
</evidence>
<comment type="miscellaneous">
    <text evidence="5">In the reaction, the free carboxyl group of octanoic acid is attached via an amide linkage to the epsilon-amino group of a specific lysine residue of lipoyl domains of lipoate-dependent enzymes.</text>
</comment>
<organism evidence="8 9">
    <name type="scientific">Laceyella sacchari</name>
    <name type="common">Thermoactinomyces thalpophilus</name>
    <dbReference type="NCBI Taxonomy" id="37482"/>
    <lineage>
        <taxon>Bacteria</taxon>
        <taxon>Bacillati</taxon>
        <taxon>Bacillota</taxon>
        <taxon>Bacilli</taxon>
        <taxon>Bacillales</taxon>
        <taxon>Thermoactinomycetaceae</taxon>
        <taxon>Laceyella</taxon>
    </lineage>
</organism>
<protein>
    <recommendedName>
        <fullName evidence="5 6">Octanoyltransferase</fullName>
        <ecNumber evidence="5 6">2.3.1.181</ecNumber>
    </recommendedName>
    <alternativeName>
        <fullName evidence="5">Lipoate-protein ligase B</fullName>
    </alternativeName>
    <alternativeName>
        <fullName evidence="5">Lipoyl/octanoyl transferase</fullName>
    </alternativeName>
    <alternativeName>
        <fullName evidence="5">Octanoyl-[acyl-carrier-protein]-protein N-octanoyltransferase</fullName>
    </alternativeName>
</protein>
<dbReference type="PIRSF" id="PIRSF016262">
    <property type="entry name" value="LPLase"/>
    <property type="match status" value="1"/>
</dbReference>
<dbReference type="GO" id="GO:0033819">
    <property type="term" value="F:lipoyl(octanoyl) transferase activity"/>
    <property type="evidence" value="ECO:0007669"/>
    <property type="project" value="UniProtKB-EC"/>
</dbReference>
<dbReference type="InterPro" id="IPR045864">
    <property type="entry name" value="aa-tRNA-synth_II/BPL/LPL"/>
</dbReference>
<feature type="domain" description="BPL/LPL catalytic" evidence="7">
    <location>
        <begin position="36"/>
        <end position="224"/>
    </location>
</feature>
<keyword evidence="5" id="KW-0963">Cytoplasm</keyword>
<dbReference type="CDD" id="cd16444">
    <property type="entry name" value="LipB"/>
    <property type="match status" value="1"/>
</dbReference>
<feature type="active site" description="Acyl-thioester intermediate" evidence="5">
    <location>
        <position position="185"/>
    </location>
</feature>
<dbReference type="InterPro" id="IPR000544">
    <property type="entry name" value="Octanoyltransferase"/>
</dbReference>
<dbReference type="Pfam" id="PF21948">
    <property type="entry name" value="LplA-B_cat"/>
    <property type="match status" value="1"/>
</dbReference>
<keyword evidence="9" id="KW-1185">Reference proteome</keyword>
<evidence type="ECO:0000313" key="8">
    <source>
        <dbReference type="EMBL" id="UWE04805.1"/>
    </source>
</evidence>
<accession>A0ABY5U819</accession>
<evidence type="ECO:0000259" key="7">
    <source>
        <dbReference type="PROSITE" id="PS51733"/>
    </source>
</evidence>
<comment type="similarity">
    <text evidence="5 6">Belongs to the LipB family.</text>
</comment>
<dbReference type="RefSeq" id="WP_246026843.1">
    <property type="nucleotide sequence ID" value="NZ_CP103866.1"/>
</dbReference>
<dbReference type="SUPFAM" id="SSF55681">
    <property type="entry name" value="Class II aaRS and biotin synthetases"/>
    <property type="match status" value="1"/>
</dbReference>
<feature type="site" description="Lowers pKa of active site Cys" evidence="5">
    <location>
        <position position="145"/>
    </location>
</feature>
<comment type="function">
    <text evidence="4 5 6">Catalyzes the transfer of endogenously produced octanoic acid from octanoyl-acyl-carrier-protein onto the lipoyl domains of lipoate-dependent enzymes. Lipoyl-ACP can also act as a substrate although octanoyl-ACP is likely to be the physiological substrate.</text>
</comment>
<feature type="binding site" evidence="5">
    <location>
        <begin position="167"/>
        <end position="169"/>
    </location>
    <ligand>
        <name>substrate</name>
    </ligand>
</feature>
<comment type="subcellular location">
    <subcellularLocation>
        <location evidence="5">Cytoplasm</location>
    </subcellularLocation>
</comment>
<feature type="binding site" evidence="5">
    <location>
        <begin position="81"/>
        <end position="88"/>
    </location>
    <ligand>
        <name>substrate</name>
    </ligand>
</feature>
<comment type="catalytic activity">
    <reaction evidence="5 6">
        <text>octanoyl-[ACP] + L-lysyl-[protein] = N(6)-octanoyl-L-lysyl-[protein] + holo-[ACP] + H(+)</text>
        <dbReference type="Rhea" id="RHEA:17665"/>
        <dbReference type="Rhea" id="RHEA-COMP:9636"/>
        <dbReference type="Rhea" id="RHEA-COMP:9685"/>
        <dbReference type="Rhea" id="RHEA-COMP:9752"/>
        <dbReference type="Rhea" id="RHEA-COMP:9928"/>
        <dbReference type="ChEBI" id="CHEBI:15378"/>
        <dbReference type="ChEBI" id="CHEBI:29969"/>
        <dbReference type="ChEBI" id="CHEBI:64479"/>
        <dbReference type="ChEBI" id="CHEBI:78463"/>
        <dbReference type="ChEBI" id="CHEBI:78809"/>
        <dbReference type="EC" id="2.3.1.181"/>
    </reaction>
</comment>
<dbReference type="Gene3D" id="3.30.930.10">
    <property type="entry name" value="Bira Bifunctional Protein, Domain 2"/>
    <property type="match status" value="1"/>
</dbReference>
<evidence type="ECO:0000256" key="5">
    <source>
        <dbReference type="HAMAP-Rule" id="MF_00013"/>
    </source>
</evidence>
<dbReference type="InterPro" id="IPR020605">
    <property type="entry name" value="Octanoyltransferase_CS"/>
</dbReference>
<evidence type="ECO:0000256" key="4">
    <source>
        <dbReference type="ARBA" id="ARBA00024732"/>
    </source>
</evidence>
<dbReference type="NCBIfam" id="TIGR00214">
    <property type="entry name" value="lipB"/>
    <property type="match status" value="1"/>
</dbReference>
<proteinExistence type="inferred from homology"/>
<sequence length="225" mass="25547">MEKVTQMDFAVQRLGMFPYMEAWDKQKELVQAIDQGRLGNQLLLLEHPHTITLGRGSHQENIIFSPDYYQQQGVQLVEIDRGGDVTYHGPGQLVGYPLFHLGERGNNAHGYLRDLEEVLIRTLKRFGIEAGRKEAYTGAWVGDVKIAAIGVKFNRGRNRRGYITSHGFALNVNTDLRYFQMIVPCGIKEYGVTSMQEQLGKPVDMNEVMEQVIACTHEVFGDKME</sequence>
<reference evidence="8" key="1">
    <citation type="submission" date="2022-08" db="EMBL/GenBank/DDBJ databases">
        <title>The complete genome sequence of the thermophilic bacterium Laceyella sacchari FBKL4.010 reveals the basis for tetramethylpyrazine biosynthesis in Moutai-flavor Daqu.</title>
        <authorList>
            <person name="Li D."/>
            <person name="Huang W."/>
            <person name="Wang C."/>
            <person name="Qiu S."/>
        </authorList>
    </citation>
    <scope>NUCLEOTIDE SEQUENCE</scope>
    <source>
        <strain evidence="8">FBKL4.014</strain>
    </source>
</reference>
<dbReference type="HAMAP" id="MF_00013">
    <property type="entry name" value="LipB"/>
    <property type="match status" value="1"/>
</dbReference>
<dbReference type="PANTHER" id="PTHR10993:SF7">
    <property type="entry name" value="LIPOYLTRANSFERASE 2, MITOCHONDRIAL-RELATED"/>
    <property type="match status" value="1"/>
</dbReference>
<evidence type="ECO:0000256" key="2">
    <source>
        <dbReference type="ARBA" id="ARBA00022679"/>
    </source>
</evidence>
<dbReference type="Proteomes" id="UP001058650">
    <property type="component" value="Chromosome"/>
</dbReference>
<evidence type="ECO:0000313" key="9">
    <source>
        <dbReference type="Proteomes" id="UP001058650"/>
    </source>
</evidence>
<evidence type="ECO:0000256" key="1">
    <source>
        <dbReference type="ARBA" id="ARBA00004821"/>
    </source>
</evidence>
<dbReference type="InterPro" id="IPR004143">
    <property type="entry name" value="BPL_LPL_catalytic"/>
</dbReference>
<feature type="binding site" evidence="5">
    <location>
        <begin position="148"/>
        <end position="150"/>
    </location>
    <ligand>
        <name>substrate</name>
    </ligand>
</feature>
<dbReference type="EMBL" id="CP103866">
    <property type="protein sequence ID" value="UWE04805.1"/>
    <property type="molecule type" value="Genomic_DNA"/>
</dbReference>
<evidence type="ECO:0000256" key="3">
    <source>
        <dbReference type="ARBA" id="ARBA00023315"/>
    </source>
</evidence>
<gene>
    <name evidence="5 8" type="primary">lipB</name>
    <name evidence="8" type="ORF">NYR52_06685</name>
</gene>
<comment type="pathway">
    <text evidence="1 5 6">Protein modification; protein lipoylation via endogenous pathway; protein N(6)-(lipoyl)lysine from octanoyl-[acyl-carrier-protein]: step 1/2.</text>
</comment>
<name>A0ABY5U819_LACSH</name>